<name>A0A2Z2K7H8_9BACL</name>
<reference evidence="1 2" key="1">
    <citation type="submission" date="2017-06" db="EMBL/GenBank/DDBJ databases">
        <title>Complete genome sequence of Paenibacillus donghaensis KCTC 13049T isolated from East Sea sediment, South Korea.</title>
        <authorList>
            <person name="Jung B.K."/>
            <person name="Hong S.-J."/>
            <person name="Shin J.-H."/>
        </authorList>
    </citation>
    <scope>NUCLEOTIDE SEQUENCE [LARGE SCALE GENOMIC DNA]</scope>
    <source>
        <strain evidence="1 2">KCTC 13049</strain>
    </source>
</reference>
<dbReference type="KEGG" id="pdh:B9T62_09540"/>
<dbReference type="AlphaFoldDB" id="A0A2Z2K7H8"/>
<keyword evidence="2" id="KW-1185">Reference proteome</keyword>
<dbReference type="Proteomes" id="UP000249890">
    <property type="component" value="Chromosome"/>
</dbReference>
<organism evidence="1 2">
    <name type="scientific">Paenibacillus donghaensis</name>
    <dbReference type="NCBI Taxonomy" id="414771"/>
    <lineage>
        <taxon>Bacteria</taxon>
        <taxon>Bacillati</taxon>
        <taxon>Bacillota</taxon>
        <taxon>Bacilli</taxon>
        <taxon>Bacillales</taxon>
        <taxon>Paenibacillaceae</taxon>
        <taxon>Paenibacillus</taxon>
    </lineage>
</organism>
<protein>
    <submittedName>
        <fullName evidence="1">Uncharacterized protein</fullName>
    </submittedName>
</protein>
<evidence type="ECO:0000313" key="2">
    <source>
        <dbReference type="Proteomes" id="UP000249890"/>
    </source>
</evidence>
<evidence type="ECO:0000313" key="1">
    <source>
        <dbReference type="EMBL" id="ASA21007.1"/>
    </source>
</evidence>
<accession>A0A2Z2K7H8</accession>
<gene>
    <name evidence="1" type="ORF">B9T62_09540</name>
</gene>
<sequence length="77" mass="8580">MGVVGVRGTWRSDGSSWRAWYLEVPGQLKGRWLVVRERAHLNVQVVSGWRAGYSASSCGRIGTESFDKNSPSAYHLL</sequence>
<proteinExistence type="predicted"/>
<dbReference type="EMBL" id="CP021780">
    <property type="protein sequence ID" value="ASA21007.1"/>
    <property type="molecule type" value="Genomic_DNA"/>
</dbReference>